<feature type="transmembrane region" description="Helical" evidence="1">
    <location>
        <begin position="37"/>
        <end position="58"/>
    </location>
</feature>
<evidence type="ECO:0000256" key="1">
    <source>
        <dbReference type="SAM" id="Phobius"/>
    </source>
</evidence>
<dbReference type="EMBL" id="VHLH01000046">
    <property type="protein sequence ID" value="TPW25860.1"/>
    <property type="molecule type" value="Genomic_DNA"/>
</dbReference>
<reference evidence="2 3" key="1">
    <citation type="submission" date="2019-06" db="EMBL/GenBank/DDBJ databases">
        <authorList>
            <person name="Li M."/>
        </authorList>
    </citation>
    <scope>NUCLEOTIDE SEQUENCE [LARGE SCALE GENOMIC DNA]</scope>
    <source>
        <strain evidence="2 3">BGMRC6574</strain>
    </source>
</reference>
<evidence type="ECO:0000313" key="3">
    <source>
        <dbReference type="Proteomes" id="UP000320314"/>
    </source>
</evidence>
<organism evidence="2 3">
    <name type="scientific">Pararhizobium mangrovi</name>
    <dbReference type="NCBI Taxonomy" id="2590452"/>
    <lineage>
        <taxon>Bacteria</taxon>
        <taxon>Pseudomonadati</taxon>
        <taxon>Pseudomonadota</taxon>
        <taxon>Alphaproteobacteria</taxon>
        <taxon>Hyphomicrobiales</taxon>
        <taxon>Rhizobiaceae</taxon>
        <taxon>Rhizobium/Agrobacterium group</taxon>
        <taxon>Pararhizobium</taxon>
    </lineage>
</organism>
<dbReference type="RefSeq" id="WP_141168340.1">
    <property type="nucleotide sequence ID" value="NZ_VHLH01000046.1"/>
</dbReference>
<keyword evidence="1" id="KW-0472">Membrane</keyword>
<sequence length="78" mass="8542">MTSVSENQFDAPDRAVRFLDPALESRRRARKHHRNETAWLVTAGAVTGLIMVLVFIALGHYSNAIGFAPAALMQFGGD</sequence>
<protein>
    <submittedName>
        <fullName evidence="2">Uncharacterized protein</fullName>
    </submittedName>
</protein>
<keyword evidence="3" id="KW-1185">Reference proteome</keyword>
<name>A0A506TWJ9_9HYPH</name>
<dbReference type="Proteomes" id="UP000320314">
    <property type="component" value="Unassembled WGS sequence"/>
</dbReference>
<dbReference type="AlphaFoldDB" id="A0A506TWJ9"/>
<proteinExistence type="predicted"/>
<gene>
    <name evidence="2" type="ORF">FJU11_17355</name>
</gene>
<evidence type="ECO:0000313" key="2">
    <source>
        <dbReference type="EMBL" id="TPW25860.1"/>
    </source>
</evidence>
<keyword evidence="1" id="KW-0812">Transmembrane</keyword>
<accession>A0A506TWJ9</accession>
<keyword evidence="1" id="KW-1133">Transmembrane helix</keyword>
<comment type="caution">
    <text evidence="2">The sequence shown here is derived from an EMBL/GenBank/DDBJ whole genome shotgun (WGS) entry which is preliminary data.</text>
</comment>